<dbReference type="FunFam" id="2.60.120.340:FF:000004">
    <property type="entry name" value="Histone deacetylase HDT1"/>
    <property type="match status" value="1"/>
</dbReference>
<comment type="subcellular location">
    <subcellularLocation>
        <location evidence="1">Nucleus</location>
        <location evidence="1">Nucleolus</location>
    </subcellularLocation>
</comment>
<evidence type="ECO:0000256" key="2">
    <source>
        <dbReference type="ARBA" id="ARBA00006673"/>
    </source>
</evidence>
<evidence type="ECO:0000259" key="10">
    <source>
        <dbReference type="Pfam" id="PF17800"/>
    </source>
</evidence>
<feature type="region of interest" description="Disordered" evidence="9">
    <location>
        <begin position="113"/>
        <end position="296"/>
    </location>
</feature>
<name>A0A2G9HM67_9LAMI</name>
<proteinExistence type="inferred from homology"/>
<keyword evidence="3" id="KW-0678">Repressor</keyword>
<feature type="compositionally biased region" description="Polar residues" evidence="9">
    <location>
        <begin position="278"/>
        <end position="288"/>
    </location>
</feature>
<dbReference type="EMBL" id="NKXS01001467">
    <property type="protein sequence ID" value="PIN18400.1"/>
    <property type="molecule type" value="Genomic_DNA"/>
</dbReference>
<reference evidence="12" key="1">
    <citation type="journal article" date="2018" name="Gigascience">
        <title>Genome assembly of the Pink Ipe (Handroanthus impetiginosus, Bignoniaceae), a highly valued, ecologically keystone Neotropical timber forest tree.</title>
        <authorList>
            <person name="Silva-Junior O.B."/>
            <person name="Grattapaglia D."/>
            <person name="Novaes E."/>
            <person name="Collevatti R.G."/>
        </authorList>
    </citation>
    <scope>NUCLEOTIDE SEQUENCE [LARGE SCALE GENOMIC DNA]</scope>
    <source>
        <strain evidence="12">cv. UFG-1</strain>
    </source>
</reference>
<gene>
    <name evidence="11" type="ORF">CDL12_08926</name>
</gene>
<dbReference type="Pfam" id="PF17800">
    <property type="entry name" value="NPL"/>
    <property type="match status" value="1"/>
</dbReference>
<keyword evidence="7" id="KW-0804">Transcription</keyword>
<evidence type="ECO:0000256" key="3">
    <source>
        <dbReference type="ARBA" id="ARBA00022491"/>
    </source>
</evidence>
<feature type="compositionally biased region" description="Acidic residues" evidence="9">
    <location>
        <begin position="113"/>
        <end position="124"/>
    </location>
</feature>
<feature type="compositionally biased region" description="Low complexity" evidence="9">
    <location>
        <begin position="225"/>
        <end position="239"/>
    </location>
</feature>
<feature type="compositionally biased region" description="Basic and acidic residues" evidence="9">
    <location>
        <begin position="125"/>
        <end position="144"/>
    </location>
</feature>
<evidence type="ECO:0000313" key="12">
    <source>
        <dbReference type="Proteomes" id="UP000231279"/>
    </source>
</evidence>
<dbReference type="AlphaFoldDB" id="A0A2G9HM67"/>
<evidence type="ECO:0000256" key="9">
    <source>
        <dbReference type="SAM" id="MobiDB-lite"/>
    </source>
</evidence>
<dbReference type="InterPro" id="IPR041232">
    <property type="entry name" value="NPL"/>
</dbReference>
<keyword evidence="5" id="KW-0156">Chromatin regulator</keyword>
<keyword evidence="8" id="KW-0539">Nucleus</keyword>
<feature type="compositionally biased region" description="Acidic residues" evidence="9">
    <location>
        <begin position="160"/>
        <end position="205"/>
    </location>
</feature>
<sequence length="296" mass="31704">MEFWGVEVKPGEPLEVTPAFGKLIHISQAALGEVKDVEGAKYVPLRLKVGSKDFIIGSLSAEDRTQVMFDLVFEKKFELSHDWKDGSVYFIGYIADDPVSDDEGFPYEFGDALEEEDESEEEEEPVKKAVENGKIKPKSGDVKAAKAAAAAAAAAKKEEESDSDEDDDDDSDPSSDEELALLNEDSIDVSGDDSEDDEDESSSDEELPKNVKQSKKRPAESAQETPVPAKKAKAATPDKTGNKKGHTGTPFPSKGAGKGPGGNKLQGQTPKSAGHSKPFSNNKAQKSNGKGKRGGK</sequence>
<evidence type="ECO:0000256" key="5">
    <source>
        <dbReference type="ARBA" id="ARBA00022853"/>
    </source>
</evidence>
<keyword evidence="6" id="KW-0805">Transcription regulation</keyword>
<evidence type="ECO:0000313" key="11">
    <source>
        <dbReference type="EMBL" id="PIN18400.1"/>
    </source>
</evidence>
<protein>
    <submittedName>
        <fullName evidence="11">Histone deacetylase</fullName>
        <ecNumber evidence="11">3.5.1.98</ecNumber>
    </submittedName>
</protein>
<evidence type="ECO:0000256" key="1">
    <source>
        <dbReference type="ARBA" id="ARBA00004604"/>
    </source>
</evidence>
<evidence type="ECO:0000256" key="4">
    <source>
        <dbReference type="ARBA" id="ARBA00022801"/>
    </source>
</evidence>
<evidence type="ECO:0000256" key="8">
    <source>
        <dbReference type="ARBA" id="ARBA00023242"/>
    </source>
</evidence>
<accession>A0A2G9HM67</accession>
<feature type="domain" description="Nucleoplasmin-like" evidence="10">
    <location>
        <begin position="3"/>
        <end position="94"/>
    </location>
</feature>
<comment type="caution">
    <text evidence="11">The sequence shown here is derived from an EMBL/GenBank/DDBJ whole genome shotgun (WGS) entry which is preliminary data.</text>
</comment>
<comment type="similarity">
    <text evidence="2">Belongs to the histone deacetylase HD2 family.</text>
</comment>
<dbReference type="GO" id="GO:0005730">
    <property type="term" value="C:nucleolus"/>
    <property type="evidence" value="ECO:0007669"/>
    <property type="project" value="UniProtKB-SubCell"/>
</dbReference>
<dbReference type="GO" id="GO:0141221">
    <property type="term" value="F:histone deacetylase activity, hydrolytic mechanism"/>
    <property type="evidence" value="ECO:0007669"/>
    <property type="project" value="UniProtKB-EC"/>
</dbReference>
<evidence type="ECO:0000256" key="7">
    <source>
        <dbReference type="ARBA" id="ARBA00023163"/>
    </source>
</evidence>
<keyword evidence="12" id="KW-1185">Reference proteome</keyword>
<dbReference type="Gene3D" id="2.60.120.340">
    <property type="entry name" value="Nucleoplasmin core domain"/>
    <property type="match status" value="1"/>
</dbReference>
<feature type="compositionally biased region" description="Low complexity" evidence="9">
    <location>
        <begin position="145"/>
        <end position="154"/>
    </location>
</feature>
<dbReference type="Proteomes" id="UP000231279">
    <property type="component" value="Unassembled WGS sequence"/>
</dbReference>
<dbReference type="OrthoDB" id="2019803at2759"/>
<keyword evidence="4 11" id="KW-0378">Hydrolase</keyword>
<evidence type="ECO:0000256" key="6">
    <source>
        <dbReference type="ARBA" id="ARBA00023015"/>
    </source>
</evidence>
<dbReference type="EC" id="3.5.1.98" evidence="11"/>
<organism evidence="11 12">
    <name type="scientific">Handroanthus impetiginosus</name>
    <dbReference type="NCBI Taxonomy" id="429701"/>
    <lineage>
        <taxon>Eukaryota</taxon>
        <taxon>Viridiplantae</taxon>
        <taxon>Streptophyta</taxon>
        <taxon>Embryophyta</taxon>
        <taxon>Tracheophyta</taxon>
        <taxon>Spermatophyta</taxon>
        <taxon>Magnoliopsida</taxon>
        <taxon>eudicotyledons</taxon>
        <taxon>Gunneridae</taxon>
        <taxon>Pentapetalae</taxon>
        <taxon>asterids</taxon>
        <taxon>lamiids</taxon>
        <taxon>Lamiales</taxon>
        <taxon>Bignoniaceae</taxon>
        <taxon>Crescentiina</taxon>
        <taxon>Tabebuia alliance</taxon>
        <taxon>Handroanthus</taxon>
    </lineage>
</organism>